<gene>
    <name evidence="2" type="ORF">TPA0910_86740</name>
</gene>
<feature type="region of interest" description="Disordered" evidence="1">
    <location>
        <begin position="312"/>
        <end position="334"/>
    </location>
</feature>
<dbReference type="RefSeq" id="WP_236260063.1">
    <property type="nucleotide sequence ID" value="NZ_BNEK01000007.1"/>
</dbReference>
<dbReference type="Proteomes" id="UP001054854">
    <property type="component" value="Unassembled WGS sequence"/>
</dbReference>
<dbReference type="Gene3D" id="1.10.10.60">
    <property type="entry name" value="Homeodomain-like"/>
    <property type="match status" value="1"/>
</dbReference>
<proteinExistence type="predicted"/>
<dbReference type="SUPFAM" id="SSF56349">
    <property type="entry name" value="DNA breaking-rejoining enzymes"/>
    <property type="match status" value="1"/>
</dbReference>
<evidence type="ECO:0000313" key="3">
    <source>
        <dbReference type="Proteomes" id="UP001054854"/>
    </source>
</evidence>
<organism evidence="2 3">
    <name type="scientific">Streptomyces hygroscopicus</name>
    <dbReference type="NCBI Taxonomy" id="1912"/>
    <lineage>
        <taxon>Bacteria</taxon>
        <taxon>Bacillati</taxon>
        <taxon>Actinomycetota</taxon>
        <taxon>Actinomycetes</taxon>
        <taxon>Kitasatosporales</taxon>
        <taxon>Streptomycetaceae</taxon>
        <taxon>Streptomyces</taxon>
        <taxon>Streptomyces violaceusniger group</taxon>
    </lineage>
</organism>
<evidence type="ECO:0008006" key="4">
    <source>
        <dbReference type="Google" id="ProtNLM"/>
    </source>
</evidence>
<dbReference type="InterPro" id="IPR011010">
    <property type="entry name" value="DNA_brk_join_enz"/>
</dbReference>
<comment type="caution">
    <text evidence="2">The sequence shown here is derived from an EMBL/GenBank/DDBJ whole genome shotgun (WGS) entry which is preliminary data.</text>
</comment>
<reference evidence="2" key="1">
    <citation type="submission" date="2024-05" db="EMBL/GenBank/DDBJ databases">
        <title>Whole genome shotgun sequence of Streptomyces hygroscopicus NBRC 113678.</title>
        <authorList>
            <person name="Komaki H."/>
            <person name="Tamura T."/>
        </authorList>
    </citation>
    <scope>NUCLEOTIDE SEQUENCE</scope>
    <source>
        <strain evidence="2">N11-34</strain>
    </source>
</reference>
<dbReference type="EMBL" id="BNEK01000007">
    <property type="protein sequence ID" value="GHJ34241.1"/>
    <property type="molecule type" value="Genomic_DNA"/>
</dbReference>
<accession>A0ABQ3UF56</accession>
<feature type="compositionally biased region" description="Basic and acidic residues" evidence="1">
    <location>
        <begin position="315"/>
        <end position="324"/>
    </location>
</feature>
<evidence type="ECO:0000313" key="2">
    <source>
        <dbReference type="EMBL" id="GHJ34241.1"/>
    </source>
</evidence>
<sequence>MTEQKPPAIRQLDALVDRLVPGVSAQRARQLRMVAGMFGRAVDREGMPPWAGPELARLFTQPVLQRFWKLAVAGELRHRAEDAGKPLPLATQRVVRDCLVILAEATVPGREVWLPTLGGVEPKPVVSPREQLLLYRKLADMAERGPWERDGTALSADDRARLLAMVGVVLDSGARSRELEQMRLDDLVDGGSAIRVVRRPQNATHLPLRVGVWALREGTQVAVRRWLGVRERLVADVEGAKTALWVSLRARGMRRGGVERSWPAGVPLGTYGIQSAYARGITALNWVMAGEFGWSPLPGRLEQLGRAVRAGLGEEPPRRVDRPRRLPGRPRAPLSAERVARAQELLEDPAVTVDEVAAAIGVSLETLYAQVPGVRDRPRSRSRG</sequence>
<evidence type="ECO:0000256" key="1">
    <source>
        <dbReference type="SAM" id="MobiDB-lite"/>
    </source>
</evidence>
<keyword evidence="3" id="KW-1185">Reference proteome</keyword>
<name>A0ABQ3UF56_STRHY</name>
<protein>
    <recommendedName>
        <fullName evidence="4">Tyr recombinase domain-containing protein</fullName>
    </recommendedName>
</protein>